<dbReference type="STRING" id="1246581.A0A2H9TR02"/>
<evidence type="ECO:0000256" key="5">
    <source>
        <dbReference type="ARBA" id="ARBA00022833"/>
    </source>
</evidence>
<feature type="zinc finger region" description="RING-Gid-type" evidence="6">
    <location>
        <begin position="248"/>
        <end position="317"/>
    </location>
</feature>
<evidence type="ECO:0000256" key="1">
    <source>
        <dbReference type="ARBA" id="ARBA00004496"/>
    </source>
</evidence>
<dbReference type="Proteomes" id="UP000240830">
    <property type="component" value="Unassembled WGS sequence"/>
</dbReference>
<dbReference type="InterPro" id="IPR006594">
    <property type="entry name" value="LisH"/>
</dbReference>
<dbReference type="AlphaFoldDB" id="A0A2H9TR02"/>
<dbReference type="InterPro" id="IPR013144">
    <property type="entry name" value="CRA_dom"/>
</dbReference>
<dbReference type="GO" id="GO:0005737">
    <property type="term" value="C:cytoplasm"/>
    <property type="evidence" value="ECO:0007669"/>
    <property type="project" value="UniProtKB-SubCell"/>
</dbReference>
<dbReference type="InterPro" id="IPR024964">
    <property type="entry name" value="CTLH/CRA"/>
</dbReference>
<dbReference type="GO" id="GO:0034657">
    <property type="term" value="C:GID complex"/>
    <property type="evidence" value="ECO:0007669"/>
    <property type="project" value="TreeGrafter"/>
</dbReference>
<evidence type="ECO:0000259" key="7">
    <source>
        <dbReference type="PROSITE" id="PS51867"/>
    </source>
</evidence>
<dbReference type="Pfam" id="PF10607">
    <property type="entry name" value="CTLH"/>
    <property type="match status" value="1"/>
</dbReference>
<dbReference type="GO" id="GO:0043161">
    <property type="term" value="P:proteasome-mediated ubiquitin-dependent protein catabolic process"/>
    <property type="evidence" value="ECO:0007669"/>
    <property type="project" value="InterPro"/>
</dbReference>
<comment type="subcellular location">
    <subcellularLocation>
        <location evidence="1">Cytoplasm</location>
    </subcellularLocation>
</comment>
<dbReference type="SMART" id="SM00757">
    <property type="entry name" value="CRA"/>
    <property type="match status" value="1"/>
</dbReference>
<dbReference type="InterPro" id="IPR045098">
    <property type="entry name" value="Fyv10_fam"/>
</dbReference>
<keyword evidence="5" id="KW-0862">Zinc</keyword>
<organism evidence="8 9">
    <name type="scientific">Paramicrosporidium saccamoebae</name>
    <dbReference type="NCBI Taxonomy" id="1246581"/>
    <lineage>
        <taxon>Eukaryota</taxon>
        <taxon>Fungi</taxon>
        <taxon>Fungi incertae sedis</taxon>
        <taxon>Cryptomycota</taxon>
        <taxon>Cryptomycota incertae sedis</taxon>
        <taxon>Paramicrosporidium</taxon>
    </lineage>
</organism>
<protein>
    <submittedName>
        <fullName evidence="8">Glucose-induced degradation complex subunit FYV10</fullName>
    </submittedName>
</protein>
<proteinExistence type="predicted"/>
<sequence length="331" mass="37530">MTVECPNTFQASTESVPLEQARRCFRNELKIIDKDVSQLVGVIGELTGQRAEARKFRRRLETRLSEVNNVLLDSRSDDQRVEISRWQRTRSFRLIIEYLLQKGFFDTASILVNQHGLEVTDGAKTNFLANPLEFMLRRQEFVEFCRRRDLANAISYAKKHFANFSVSNELEVEQSLALLAFGEDSEIMPYKWLYDLDRWTDIADQFDHDKFALHGIPDRPQLISLIHAGLAALKTPQCCTSDTANINCPVCSPPLSSISTFLPFAHHETSLLVCPISGELMDADNPPMVLPNGNVYSSKALHEMAASMGGSVLCSKTKNVYRMMEARKCFI</sequence>
<dbReference type="OrthoDB" id="1933455at2759"/>
<dbReference type="GO" id="GO:0008270">
    <property type="term" value="F:zinc ion binding"/>
    <property type="evidence" value="ECO:0007669"/>
    <property type="project" value="UniProtKB-KW"/>
</dbReference>
<keyword evidence="4 6" id="KW-0863">Zinc-finger</keyword>
<feature type="domain" description="RING-Gid-type" evidence="7">
    <location>
        <begin position="248"/>
        <end position="317"/>
    </location>
</feature>
<accession>A0A2H9TR02</accession>
<name>A0A2H9TR02_9FUNG</name>
<evidence type="ECO:0000256" key="2">
    <source>
        <dbReference type="ARBA" id="ARBA00022490"/>
    </source>
</evidence>
<evidence type="ECO:0000256" key="6">
    <source>
        <dbReference type="PROSITE-ProRule" id="PRU01215"/>
    </source>
</evidence>
<dbReference type="PANTHER" id="PTHR12170">
    <property type="entry name" value="MACROPHAGE ERYTHROBLAST ATTACHER-RELATED"/>
    <property type="match status" value="1"/>
</dbReference>
<gene>
    <name evidence="8" type="ORF">PSACC_00026</name>
</gene>
<dbReference type="GO" id="GO:0005634">
    <property type="term" value="C:nucleus"/>
    <property type="evidence" value="ECO:0007669"/>
    <property type="project" value="TreeGrafter"/>
</dbReference>
<keyword evidence="9" id="KW-1185">Reference proteome</keyword>
<dbReference type="PANTHER" id="PTHR12170:SF2">
    <property type="entry name" value="E3 UBIQUITIN-PROTEIN TRANSFERASE MAEA"/>
    <property type="match status" value="1"/>
</dbReference>
<evidence type="ECO:0000313" key="8">
    <source>
        <dbReference type="EMBL" id="PJF20173.1"/>
    </source>
</evidence>
<keyword evidence="3" id="KW-0479">Metal-binding</keyword>
<comment type="caution">
    <text evidence="8">The sequence shown here is derived from an EMBL/GenBank/DDBJ whole genome shotgun (WGS) entry which is preliminary data.</text>
</comment>
<evidence type="ECO:0000256" key="3">
    <source>
        <dbReference type="ARBA" id="ARBA00022723"/>
    </source>
</evidence>
<dbReference type="InterPro" id="IPR044063">
    <property type="entry name" value="ZF_RING_GID"/>
</dbReference>
<reference evidence="8 9" key="1">
    <citation type="submission" date="2016-10" db="EMBL/GenBank/DDBJ databases">
        <title>The genome of Paramicrosporidium saccamoebae is the missing link in understanding Cryptomycota and Microsporidia evolution.</title>
        <authorList>
            <person name="Quandt C.A."/>
            <person name="Beaudet D."/>
            <person name="Corsaro D."/>
            <person name="Michel R."/>
            <person name="Corradi N."/>
            <person name="James T."/>
        </authorList>
    </citation>
    <scope>NUCLEOTIDE SEQUENCE [LARGE SCALE GENOMIC DNA]</scope>
    <source>
        <strain evidence="8 9">KSL3</strain>
    </source>
</reference>
<dbReference type="CDD" id="cd16659">
    <property type="entry name" value="RING-Ubox_Emp"/>
    <property type="match status" value="1"/>
</dbReference>
<dbReference type="GO" id="GO:0061630">
    <property type="term" value="F:ubiquitin protein ligase activity"/>
    <property type="evidence" value="ECO:0007669"/>
    <property type="project" value="InterPro"/>
</dbReference>
<evidence type="ECO:0000313" key="9">
    <source>
        <dbReference type="Proteomes" id="UP000240830"/>
    </source>
</evidence>
<dbReference type="PROSITE" id="PS50896">
    <property type="entry name" value="LISH"/>
    <property type="match status" value="1"/>
</dbReference>
<keyword evidence="2" id="KW-0963">Cytoplasm</keyword>
<dbReference type="EMBL" id="MTSL01000003">
    <property type="protein sequence ID" value="PJF20173.1"/>
    <property type="molecule type" value="Genomic_DNA"/>
</dbReference>
<dbReference type="PROSITE" id="PS51867">
    <property type="entry name" value="ZF_RING_GID"/>
    <property type="match status" value="1"/>
</dbReference>
<evidence type="ECO:0000256" key="4">
    <source>
        <dbReference type="ARBA" id="ARBA00022771"/>
    </source>
</evidence>